<dbReference type="GO" id="GO:0046872">
    <property type="term" value="F:metal ion binding"/>
    <property type="evidence" value="ECO:0007669"/>
    <property type="project" value="UniProtKB-KW"/>
</dbReference>
<dbReference type="Gene3D" id="3.40.1110.10">
    <property type="entry name" value="Calcium-transporting ATPase, cytoplasmic domain N"/>
    <property type="match status" value="1"/>
</dbReference>
<sequence length="703" mass="71678">MSDECCGAERSASAKSPVSLTRVPRQSAAPSCGCCDHDEPSAAGLDESRECARPVADDGDACCGPNPAPLFGASKDDDEEAVRPPWWRDLALLPSAISGAALVAGYGLQWSGLGTAATVLHWVALLSGAYTFVPGTLLRLIHGRIGVGLLMTIAAVGAVILGHVGEAAALAFLFSLSEALEDRAMDRAKEGLRALLSLIPDTARVERNGAEETIPVARIRELDLLVVGAGDRVATDGVVAQGRSSLDTSAVTGESIPVSVEPGDQVLAGSVNGSGTLLIEATADGRDNSLTQIVALVEQAHAKKGERARLADRIARPLVPAVLIIAALIAVFGFIVGDPGLWIERALVVLVAASPCAMAIAVPVTVISAIGSASKYGVVIKSGQAFEQLGTISTVALDKTGTLTRGEPQVVEVASNQYPEQELLAFAAALETSSSHPLAAAITAASPEAPAGRDIEEDAGHGLSGTAGITKVRVGNTRWLDPGEYGEAAERMAAQGITVVAVETDGAIAGLIGVRDELRPESAQTIAMLDAMGIATVMLTGDNPRTAHALAAQAGISDVKAGQLPRDKAEAVASLASKGPTAMVGDGINDTPALATATVGIAMGAKGSAAAIESADVAFTGDDLRLIPAALAHARRGRRIMTVNIGLALAIIVTLFPLALFGVLGLAGVVLVHEVAEVLVILNGIRAAQRPAAQTAPEPDKTA</sequence>
<keyword evidence="5" id="KW-1278">Translocase</keyword>
<feature type="domain" description="P-type ATPase A" evidence="10">
    <location>
        <begin position="198"/>
        <end position="298"/>
    </location>
</feature>
<comment type="subcellular location">
    <subcellularLocation>
        <location evidence="1">Cell membrane</location>
        <topology evidence="1">Multi-pass membrane protein</topology>
    </subcellularLocation>
</comment>
<dbReference type="SFLD" id="SFLDG00002">
    <property type="entry name" value="C1.7:_P-type_atpase_like"/>
    <property type="match status" value="1"/>
</dbReference>
<keyword evidence="12" id="KW-1185">Reference proteome</keyword>
<evidence type="ECO:0000256" key="5">
    <source>
        <dbReference type="ARBA" id="ARBA00022967"/>
    </source>
</evidence>
<evidence type="ECO:0000256" key="7">
    <source>
        <dbReference type="ARBA" id="ARBA00023136"/>
    </source>
</evidence>
<dbReference type="InterPro" id="IPR044492">
    <property type="entry name" value="P_typ_ATPase_HD_dom"/>
</dbReference>
<keyword evidence="4 8" id="KW-0479">Metal-binding</keyword>
<dbReference type="STRING" id="77635.BISU_1947"/>
<feature type="transmembrane region" description="Helical" evidence="8">
    <location>
        <begin position="645"/>
        <end position="672"/>
    </location>
</feature>
<dbReference type="Pfam" id="PF00702">
    <property type="entry name" value="Hydrolase"/>
    <property type="match status" value="1"/>
</dbReference>
<dbReference type="InterPro" id="IPR023298">
    <property type="entry name" value="ATPase_P-typ_TM_dom_sf"/>
</dbReference>
<dbReference type="GO" id="GO:0015086">
    <property type="term" value="F:cadmium ion transmembrane transporter activity"/>
    <property type="evidence" value="ECO:0007669"/>
    <property type="project" value="TreeGrafter"/>
</dbReference>
<evidence type="ECO:0000256" key="4">
    <source>
        <dbReference type="ARBA" id="ARBA00022723"/>
    </source>
</evidence>
<gene>
    <name evidence="11" type="ORF">BISU_1947</name>
</gene>
<comment type="similarity">
    <text evidence="2 8">Belongs to the cation transport ATPase (P-type) (TC 3.A.3) family. Type IB subfamily.</text>
</comment>
<feature type="transmembrane region" description="Helical" evidence="8">
    <location>
        <begin position="347"/>
        <end position="371"/>
    </location>
</feature>
<keyword evidence="8" id="KW-1003">Cell membrane</keyword>
<dbReference type="Proteomes" id="UP000029055">
    <property type="component" value="Unassembled WGS sequence"/>
</dbReference>
<dbReference type="InterPro" id="IPR023214">
    <property type="entry name" value="HAD_sf"/>
</dbReference>
<dbReference type="PANTHER" id="PTHR48085:SF5">
    <property type="entry name" value="CADMIUM_ZINC-TRANSPORTING ATPASE HMA4-RELATED"/>
    <property type="match status" value="1"/>
</dbReference>
<dbReference type="GO" id="GO:0016887">
    <property type="term" value="F:ATP hydrolysis activity"/>
    <property type="evidence" value="ECO:0007669"/>
    <property type="project" value="InterPro"/>
</dbReference>
<dbReference type="PROSITE" id="PS00154">
    <property type="entry name" value="ATPASE_E1_E2"/>
    <property type="match status" value="1"/>
</dbReference>
<evidence type="ECO:0000313" key="11">
    <source>
        <dbReference type="EMBL" id="KFI97584.1"/>
    </source>
</evidence>
<keyword evidence="8" id="KW-0067">ATP-binding</keyword>
<reference evidence="11 12" key="1">
    <citation type="submission" date="2014-03" db="EMBL/GenBank/DDBJ databases">
        <title>Genomics of Bifidobacteria.</title>
        <authorList>
            <person name="Ventura M."/>
            <person name="Milani C."/>
            <person name="Lugli G.A."/>
        </authorList>
    </citation>
    <scope>NUCLEOTIDE SEQUENCE [LARGE SCALE GENOMIC DNA]</scope>
    <source>
        <strain evidence="11 12">LMG 11597</strain>
    </source>
</reference>
<name>A0A087DPY4_9BIFI</name>
<dbReference type="SFLD" id="SFLDF00027">
    <property type="entry name" value="p-type_atpase"/>
    <property type="match status" value="1"/>
</dbReference>
<dbReference type="EMBL" id="JGZR01000023">
    <property type="protein sequence ID" value="KFI97584.1"/>
    <property type="molecule type" value="Genomic_DNA"/>
</dbReference>
<proteinExistence type="inferred from homology"/>
<dbReference type="NCBIfam" id="TIGR01494">
    <property type="entry name" value="ATPase_P-type"/>
    <property type="match status" value="1"/>
</dbReference>
<feature type="transmembrane region" description="Helical" evidence="8">
    <location>
        <begin position="147"/>
        <end position="176"/>
    </location>
</feature>
<evidence type="ECO:0000256" key="2">
    <source>
        <dbReference type="ARBA" id="ARBA00006024"/>
    </source>
</evidence>
<dbReference type="PRINTS" id="PR00119">
    <property type="entry name" value="CATATPASE"/>
</dbReference>
<comment type="caution">
    <text evidence="11">The sequence shown here is derived from an EMBL/GenBank/DDBJ whole genome shotgun (WGS) entry which is preliminary data.</text>
</comment>
<dbReference type="InterPro" id="IPR036412">
    <property type="entry name" value="HAD-like_sf"/>
</dbReference>
<dbReference type="Gene3D" id="3.40.50.1000">
    <property type="entry name" value="HAD superfamily/HAD-like"/>
    <property type="match status" value="1"/>
</dbReference>
<dbReference type="InterPro" id="IPR023299">
    <property type="entry name" value="ATPase_P-typ_cyto_dom_N"/>
</dbReference>
<dbReference type="GO" id="GO:0005524">
    <property type="term" value="F:ATP binding"/>
    <property type="evidence" value="ECO:0007669"/>
    <property type="project" value="UniProtKB-UniRule"/>
</dbReference>
<evidence type="ECO:0000256" key="3">
    <source>
        <dbReference type="ARBA" id="ARBA00022692"/>
    </source>
</evidence>
<keyword evidence="11" id="KW-0378">Hydrolase</keyword>
<evidence type="ECO:0000256" key="8">
    <source>
        <dbReference type="RuleBase" id="RU362081"/>
    </source>
</evidence>
<dbReference type="Pfam" id="PF00122">
    <property type="entry name" value="E1-E2_ATPase"/>
    <property type="match status" value="1"/>
</dbReference>
<keyword evidence="3 8" id="KW-0812">Transmembrane</keyword>
<dbReference type="Gene3D" id="2.70.150.10">
    <property type="entry name" value="Calcium-transporting ATPase, cytoplasmic transduction domain A"/>
    <property type="match status" value="1"/>
</dbReference>
<keyword evidence="6 8" id="KW-1133">Transmembrane helix</keyword>
<dbReference type="AlphaFoldDB" id="A0A087DPY4"/>
<feature type="transmembrane region" description="Helical" evidence="8">
    <location>
        <begin position="314"/>
        <end position="335"/>
    </location>
</feature>
<dbReference type="SUPFAM" id="SSF56784">
    <property type="entry name" value="HAD-like"/>
    <property type="match status" value="1"/>
</dbReference>
<dbReference type="CDD" id="cd02079">
    <property type="entry name" value="P-type_ATPase_HM"/>
    <property type="match status" value="1"/>
</dbReference>
<keyword evidence="8" id="KW-0547">Nucleotide-binding</keyword>
<dbReference type="eggNOG" id="COG2217">
    <property type="taxonomic scope" value="Bacteria"/>
</dbReference>
<accession>A0A087DPY4</accession>
<protein>
    <submittedName>
        <fullName evidence="11">Cadmium-exporting ATPase</fullName>
        <ecNumber evidence="11">3.6.3.3</ecNumber>
    </submittedName>
</protein>
<dbReference type="EC" id="3.6.3.3" evidence="11"/>
<dbReference type="PRINTS" id="PR00941">
    <property type="entry name" value="CDATPASE"/>
</dbReference>
<dbReference type="SUPFAM" id="SSF81665">
    <property type="entry name" value="Calcium ATPase, transmembrane domain M"/>
    <property type="match status" value="1"/>
</dbReference>
<feature type="region of interest" description="Disordered" evidence="9">
    <location>
        <begin position="1"/>
        <end position="33"/>
    </location>
</feature>
<dbReference type="InterPro" id="IPR001757">
    <property type="entry name" value="P_typ_ATPase"/>
</dbReference>
<dbReference type="InterPro" id="IPR018303">
    <property type="entry name" value="ATPase_P-typ_P_site"/>
</dbReference>
<keyword evidence="7 8" id="KW-0472">Membrane</keyword>
<evidence type="ECO:0000256" key="6">
    <source>
        <dbReference type="ARBA" id="ARBA00022989"/>
    </source>
</evidence>
<evidence type="ECO:0000313" key="12">
    <source>
        <dbReference type="Proteomes" id="UP000029055"/>
    </source>
</evidence>
<dbReference type="InterPro" id="IPR059000">
    <property type="entry name" value="ATPase_P-type_domA"/>
</dbReference>
<dbReference type="NCBIfam" id="TIGR01525">
    <property type="entry name" value="ATPase-IB_hvy"/>
    <property type="match status" value="1"/>
</dbReference>
<dbReference type="InterPro" id="IPR027256">
    <property type="entry name" value="P-typ_ATPase_IB"/>
</dbReference>
<dbReference type="SUPFAM" id="SSF81653">
    <property type="entry name" value="Calcium ATPase, transduction domain A"/>
    <property type="match status" value="1"/>
</dbReference>
<dbReference type="PANTHER" id="PTHR48085">
    <property type="entry name" value="CADMIUM/ZINC-TRANSPORTING ATPASE HMA2-RELATED"/>
    <property type="match status" value="1"/>
</dbReference>
<dbReference type="InterPro" id="IPR008250">
    <property type="entry name" value="ATPase_P-typ_transduc_dom_A_sf"/>
</dbReference>
<dbReference type="InterPro" id="IPR051014">
    <property type="entry name" value="Cation_Transport_ATPase_IB"/>
</dbReference>
<evidence type="ECO:0000256" key="9">
    <source>
        <dbReference type="SAM" id="MobiDB-lite"/>
    </source>
</evidence>
<organism evidence="11 12">
    <name type="scientific">Bifidobacterium subtile</name>
    <dbReference type="NCBI Taxonomy" id="77635"/>
    <lineage>
        <taxon>Bacteria</taxon>
        <taxon>Bacillati</taxon>
        <taxon>Actinomycetota</taxon>
        <taxon>Actinomycetes</taxon>
        <taxon>Bifidobacteriales</taxon>
        <taxon>Bifidobacteriaceae</taxon>
        <taxon>Bifidobacterium</taxon>
    </lineage>
</organism>
<dbReference type="OrthoDB" id="7059309at2"/>
<dbReference type="GO" id="GO:0005886">
    <property type="term" value="C:plasma membrane"/>
    <property type="evidence" value="ECO:0007669"/>
    <property type="project" value="UniProtKB-SubCell"/>
</dbReference>
<evidence type="ECO:0000256" key="1">
    <source>
        <dbReference type="ARBA" id="ARBA00004651"/>
    </source>
</evidence>
<evidence type="ECO:0000259" key="10">
    <source>
        <dbReference type="Pfam" id="PF00122"/>
    </source>
</evidence>
<dbReference type="NCBIfam" id="TIGR01512">
    <property type="entry name" value="ATPase-IB2_Cd"/>
    <property type="match status" value="1"/>
</dbReference>
<dbReference type="SFLD" id="SFLDS00003">
    <property type="entry name" value="Haloacid_Dehalogenase"/>
    <property type="match status" value="1"/>
</dbReference>
<dbReference type="FunFam" id="2.70.150.10:FF:000002">
    <property type="entry name" value="Copper-transporting ATPase 1, putative"/>
    <property type="match status" value="1"/>
</dbReference>
<dbReference type="GO" id="GO:0019829">
    <property type="term" value="F:ATPase-coupled monoatomic cation transmembrane transporter activity"/>
    <property type="evidence" value="ECO:0007669"/>
    <property type="project" value="InterPro"/>
</dbReference>